<accession>A0A067PLG6</accession>
<dbReference type="AlphaFoldDB" id="A0A067PLG6"/>
<name>A0A067PLG6_9AGAM</name>
<evidence type="ECO:0000313" key="2">
    <source>
        <dbReference type="Proteomes" id="UP000027265"/>
    </source>
</evidence>
<dbReference type="EMBL" id="KL197728">
    <property type="protein sequence ID" value="KDQ54675.1"/>
    <property type="molecule type" value="Genomic_DNA"/>
</dbReference>
<gene>
    <name evidence="1" type="ORF">JAAARDRAFT_38353</name>
</gene>
<organism evidence="1 2">
    <name type="scientific">Jaapia argillacea MUCL 33604</name>
    <dbReference type="NCBI Taxonomy" id="933084"/>
    <lineage>
        <taxon>Eukaryota</taxon>
        <taxon>Fungi</taxon>
        <taxon>Dikarya</taxon>
        <taxon>Basidiomycota</taxon>
        <taxon>Agaricomycotina</taxon>
        <taxon>Agaricomycetes</taxon>
        <taxon>Agaricomycetidae</taxon>
        <taxon>Jaapiales</taxon>
        <taxon>Jaapiaceae</taxon>
        <taxon>Jaapia</taxon>
    </lineage>
</organism>
<proteinExistence type="predicted"/>
<dbReference type="Proteomes" id="UP000027265">
    <property type="component" value="Unassembled WGS sequence"/>
</dbReference>
<keyword evidence="2" id="KW-1185">Reference proteome</keyword>
<evidence type="ECO:0000313" key="1">
    <source>
        <dbReference type="EMBL" id="KDQ54675.1"/>
    </source>
</evidence>
<sequence>MGFAQSLFGSHIHLALISREPDGVEHHRQPLWTFISLFHLILVWAPKALVSWGSSERCSGTAWYREQSSYGLAQIEASVQGGML</sequence>
<protein>
    <submittedName>
        <fullName evidence="1">Uncharacterized protein</fullName>
    </submittedName>
</protein>
<dbReference type="HOGENOM" id="CLU_2527768_0_0_1"/>
<dbReference type="InParanoid" id="A0A067PLG6"/>
<reference evidence="2" key="1">
    <citation type="journal article" date="2014" name="Proc. Natl. Acad. Sci. U.S.A.">
        <title>Extensive sampling of basidiomycete genomes demonstrates inadequacy of the white-rot/brown-rot paradigm for wood decay fungi.</title>
        <authorList>
            <person name="Riley R."/>
            <person name="Salamov A.A."/>
            <person name="Brown D.W."/>
            <person name="Nagy L.G."/>
            <person name="Floudas D."/>
            <person name="Held B.W."/>
            <person name="Levasseur A."/>
            <person name="Lombard V."/>
            <person name="Morin E."/>
            <person name="Otillar R."/>
            <person name="Lindquist E.A."/>
            <person name="Sun H."/>
            <person name="LaButti K.M."/>
            <person name="Schmutz J."/>
            <person name="Jabbour D."/>
            <person name="Luo H."/>
            <person name="Baker S.E."/>
            <person name="Pisabarro A.G."/>
            <person name="Walton J.D."/>
            <person name="Blanchette R.A."/>
            <person name="Henrissat B."/>
            <person name="Martin F."/>
            <person name="Cullen D."/>
            <person name="Hibbett D.S."/>
            <person name="Grigoriev I.V."/>
        </authorList>
    </citation>
    <scope>NUCLEOTIDE SEQUENCE [LARGE SCALE GENOMIC DNA]</scope>
    <source>
        <strain evidence="2">MUCL 33604</strain>
    </source>
</reference>